<dbReference type="InterPro" id="IPR050960">
    <property type="entry name" value="AB_hydrolase_4_sf"/>
</dbReference>
<accession>A0A1D8P4L9</accession>
<dbReference type="GO" id="GO:0047372">
    <property type="term" value="F:monoacylglycerol lipase activity"/>
    <property type="evidence" value="ECO:0007669"/>
    <property type="project" value="TreeGrafter"/>
</dbReference>
<protein>
    <submittedName>
        <fullName evidence="4">Alpha/beta hydrolase</fullName>
    </submittedName>
</protein>
<dbReference type="PIRSF" id="PIRSF005211">
    <property type="entry name" value="Ab_hydro_YheT"/>
    <property type="match status" value="1"/>
</dbReference>
<evidence type="ECO:0000313" key="5">
    <source>
        <dbReference type="Proteomes" id="UP000176050"/>
    </source>
</evidence>
<evidence type="ECO:0000259" key="3">
    <source>
        <dbReference type="Pfam" id="PF00561"/>
    </source>
</evidence>
<dbReference type="KEGG" id="lul:LPB138_01990"/>
<dbReference type="InterPro" id="IPR000073">
    <property type="entry name" value="AB_hydrolase_1"/>
</dbReference>
<dbReference type="Gene3D" id="3.40.50.1820">
    <property type="entry name" value="alpha/beta hydrolase"/>
    <property type="match status" value="1"/>
</dbReference>
<feature type="domain" description="AB hydrolase-1" evidence="3">
    <location>
        <begin position="59"/>
        <end position="298"/>
    </location>
</feature>
<proteinExistence type="inferred from homology"/>
<dbReference type="RefSeq" id="WP_070235639.1">
    <property type="nucleotide sequence ID" value="NZ_CP017478.1"/>
</dbReference>
<dbReference type="Proteomes" id="UP000176050">
    <property type="component" value="Chromosome"/>
</dbReference>
<dbReference type="InterPro" id="IPR012020">
    <property type="entry name" value="ABHD4"/>
</dbReference>
<dbReference type="GO" id="GO:0034338">
    <property type="term" value="F:short-chain carboxylesterase activity"/>
    <property type="evidence" value="ECO:0007669"/>
    <property type="project" value="TreeGrafter"/>
</dbReference>
<feature type="active site" description="Charge relay system" evidence="2">
    <location>
        <position position="138"/>
    </location>
</feature>
<dbReference type="Pfam" id="PF00561">
    <property type="entry name" value="Abhydrolase_1"/>
    <property type="match status" value="1"/>
</dbReference>
<feature type="active site" description="Charge relay system" evidence="2">
    <location>
        <position position="295"/>
    </location>
</feature>
<gene>
    <name evidence="4" type="ORF">LPB138_01990</name>
</gene>
<dbReference type="STRING" id="1850246.LPB138_01990"/>
<feature type="active site" description="Charge relay system" evidence="2">
    <location>
        <position position="266"/>
    </location>
</feature>
<comment type="similarity">
    <text evidence="1">Belongs to the AB hydrolase superfamily. AB hydrolase 4 family.</text>
</comment>
<dbReference type="InterPro" id="IPR029058">
    <property type="entry name" value="AB_hydrolase_fold"/>
</dbReference>
<evidence type="ECO:0000313" key="4">
    <source>
        <dbReference type="EMBL" id="AOW19523.1"/>
    </source>
</evidence>
<evidence type="ECO:0000256" key="1">
    <source>
        <dbReference type="ARBA" id="ARBA00010884"/>
    </source>
</evidence>
<reference evidence="4 5" key="1">
    <citation type="submission" date="2016-10" db="EMBL/GenBank/DDBJ databases">
        <title>Lutibacter sp. LPB0138, isolated from marine gastropod.</title>
        <authorList>
            <person name="Kim E."/>
            <person name="Yi H."/>
        </authorList>
    </citation>
    <scope>NUCLEOTIDE SEQUENCE [LARGE SCALE GENOMIC DNA]</scope>
    <source>
        <strain evidence="4 5">LPB0138</strain>
    </source>
</reference>
<keyword evidence="4" id="KW-0378">Hydrolase</keyword>
<evidence type="ECO:0000256" key="2">
    <source>
        <dbReference type="PIRSR" id="PIRSR005211-1"/>
    </source>
</evidence>
<organism evidence="4 5">
    <name type="scientific">Urechidicola croceus</name>
    <dbReference type="NCBI Taxonomy" id="1850246"/>
    <lineage>
        <taxon>Bacteria</taxon>
        <taxon>Pseudomonadati</taxon>
        <taxon>Bacteroidota</taxon>
        <taxon>Flavobacteriia</taxon>
        <taxon>Flavobacteriales</taxon>
        <taxon>Flavobacteriaceae</taxon>
        <taxon>Urechidicola</taxon>
    </lineage>
</organism>
<keyword evidence="5" id="KW-1185">Reference proteome</keyword>
<dbReference type="PANTHER" id="PTHR10794">
    <property type="entry name" value="ABHYDROLASE DOMAIN-CONTAINING PROTEIN"/>
    <property type="match status" value="1"/>
</dbReference>
<dbReference type="PANTHER" id="PTHR10794:SF94">
    <property type="entry name" value="ESTERASE YHET-RELATED"/>
    <property type="match status" value="1"/>
</dbReference>
<sequence>MPVINSTYKASFPFNNVHFNTVFRTFFTHDKVQFSRERIELKDGDFLDLDFSEVNSKTIVIALHGLEGSSESKYILAITNILNQNNVDTVAVNFRGCSGEDNRLLSSYHSGKTEDLEAVIQYIDKFRSYKNIIILGYSLGGNVTLKFLGEKNTNINSKIKCAIAISVPCDLTGSSIELAKTRNKIYMNRFMITLKQKALGKLNKFPNSFLDKDTITKAKNFYDYDNLYTAPAHGFLNAEDYWIKNSSKPFLKDIKVPTLLINALDDTFLSKECYPIEIAKKHKYLFLETPKNGGHVGFNSKIIGKKGYWLENRIAQFLKEYV</sequence>
<dbReference type="AlphaFoldDB" id="A0A1D8P4L9"/>
<dbReference type="SUPFAM" id="SSF53474">
    <property type="entry name" value="alpha/beta-Hydrolases"/>
    <property type="match status" value="1"/>
</dbReference>
<dbReference type="EMBL" id="CP017478">
    <property type="protein sequence ID" value="AOW19523.1"/>
    <property type="molecule type" value="Genomic_DNA"/>
</dbReference>
<dbReference type="OrthoDB" id="332676at2"/>
<name>A0A1D8P4L9_9FLAO</name>